<dbReference type="HOGENOM" id="CLU_066306_0_0_1"/>
<dbReference type="PANTHER" id="PTHR21503">
    <property type="entry name" value="F-BOX-CONTAINING HYPOTHETICAL PROTEIN C.ELEGANS"/>
    <property type="match status" value="1"/>
</dbReference>
<feature type="compositionally biased region" description="Acidic residues" evidence="1">
    <location>
        <begin position="289"/>
        <end position="305"/>
    </location>
</feature>
<reference evidence="4" key="1">
    <citation type="submission" date="2011-07" db="EMBL/GenBank/DDBJ databases">
        <authorList>
            <consortium name="Caenorhabditis brenneri Sequencing and Analysis Consortium"/>
            <person name="Wilson R.K."/>
        </authorList>
    </citation>
    <scope>NUCLEOTIDE SEQUENCE [LARGE SCALE GENOMIC DNA]</scope>
    <source>
        <strain evidence="4">PB2801</strain>
    </source>
</reference>
<feature type="compositionally biased region" description="Acidic residues" evidence="1">
    <location>
        <begin position="314"/>
        <end position="346"/>
    </location>
</feature>
<protein>
    <recommendedName>
        <fullName evidence="2">Sdz-33 F-box domain-containing protein</fullName>
    </recommendedName>
</protein>
<dbReference type="EMBL" id="GL379841">
    <property type="protein sequence ID" value="EGT53451.1"/>
    <property type="molecule type" value="Genomic_DNA"/>
</dbReference>
<evidence type="ECO:0000313" key="3">
    <source>
        <dbReference type="EMBL" id="EGT53451.1"/>
    </source>
</evidence>
<dbReference type="FunCoup" id="G0N5Z1">
    <property type="interactions" value="362"/>
</dbReference>
<sequence>MDDPPFFPLLRLPFLAYINVIRLMNNREQIWPQIPQSYPSMDSIKEMIKYLKYIFNLDDIRLYFMKDNLVNVRELIRFVKGKHLKIQHLFCENDSSDELYVFLMKECSDCLKFCLLSSPASDYFQLDVTDCPKFNSEDITITNSKWMTVKHLEECFMNCKTLWLKDSLFTPEDLNSFLKRWIQGSKIDSASIDLKKTSNFRSIVQGMTAIPIRGAQNEYSRFPHKFGNGHCFLIKNLSGKEALVYKPNQIDCMTLTTDFSLDTTIESREEFKKRDNLRRSSGSYINYQVDDDEKTDVESDEDSDDGYFNYQDTPVEEDSEVDGSEDEESEEEDTDQDTDGESDNDE</sequence>
<dbReference type="Pfam" id="PF07735">
    <property type="entry name" value="FBA_2"/>
    <property type="match status" value="1"/>
</dbReference>
<dbReference type="OrthoDB" id="5873707at2759"/>
<dbReference type="AlphaFoldDB" id="G0N5Z1"/>
<dbReference type="InParanoid" id="G0N5Z1"/>
<dbReference type="PANTHER" id="PTHR21503:SF8">
    <property type="entry name" value="F-BOX ASSOCIATED DOMAIN-CONTAINING PROTEIN-RELATED"/>
    <property type="match status" value="1"/>
</dbReference>
<proteinExistence type="predicted"/>
<organism evidence="4">
    <name type="scientific">Caenorhabditis brenneri</name>
    <name type="common">Nematode worm</name>
    <dbReference type="NCBI Taxonomy" id="135651"/>
    <lineage>
        <taxon>Eukaryota</taxon>
        <taxon>Metazoa</taxon>
        <taxon>Ecdysozoa</taxon>
        <taxon>Nematoda</taxon>
        <taxon>Chromadorea</taxon>
        <taxon>Rhabditida</taxon>
        <taxon>Rhabditina</taxon>
        <taxon>Rhabditomorpha</taxon>
        <taxon>Rhabditoidea</taxon>
        <taxon>Rhabditidae</taxon>
        <taxon>Peloderinae</taxon>
        <taxon>Caenorhabditis</taxon>
    </lineage>
</organism>
<gene>
    <name evidence="3" type="ORF">CAEBREN_22334</name>
</gene>
<dbReference type="InterPro" id="IPR012885">
    <property type="entry name" value="F-box_Sdz-33"/>
</dbReference>
<keyword evidence="4" id="KW-1185">Reference proteome</keyword>
<dbReference type="Proteomes" id="UP000008068">
    <property type="component" value="Unassembled WGS sequence"/>
</dbReference>
<feature type="domain" description="Sdz-33 F-box" evidence="2">
    <location>
        <begin position="135"/>
        <end position="185"/>
    </location>
</feature>
<name>G0N5Z1_CAEBE</name>
<feature type="region of interest" description="Disordered" evidence="1">
    <location>
        <begin position="284"/>
        <end position="346"/>
    </location>
</feature>
<evidence type="ECO:0000259" key="2">
    <source>
        <dbReference type="Pfam" id="PF07735"/>
    </source>
</evidence>
<evidence type="ECO:0000313" key="4">
    <source>
        <dbReference type="Proteomes" id="UP000008068"/>
    </source>
</evidence>
<evidence type="ECO:0000256" key="1">
    <source>
        <dbReference type="SAM" id="MobiDB-lite"/>
    </source>
</evidence>
<accession>G0N5Z1</accession>